<protein>
    <submittedName>
        <fullName evidence="1">Uncharacterized protein</fullName>
    </submittedName>
</protein>
<dbReference type="Proteomes" id="UP000183988">
    <property type="component" value="Unassembled WGS sequence"/>
</dbReference>
<proteinExistence type="predicted"/>
<sequence>MSLTYKLTLSESIKFLKKLILLTLFIKCFLENMWFDYIH</sequence>
<dbReference type="STRING" id="930117.SAMN05216225_101176"/>
<keyword evidence="2" id="KW-1185">Reference proteome</keyword>
<name>A0A1M5G579_9BACI</name>
<organism evidence="1 2">
    <name type="scientific">Ornithinibacillus halophilus</name>
    <dbReference type="NCBI Taxonomy" id="930117"/>
    <lineage>
        <taxon>Bacteria</taxon>
        <taxon>Bacillati</taxon>
        <taxon>Bacillota</taxon>
        <taxon>Bacilli</taxon>
        <taxon>Bacillales</taxon>
        <taxon>Bacillaceae</taxon>
        <taxon>Ornithinibacillus</taxon>
    </lineage>
</organism>
<accession>A0A1M5G579</accession>
<evidence type="ECO:0000313" key="1">
    <source>
        <dbReference type="EMBL" id="SHF98980.1"/>
    </source>
</evidence>
<evidence type="ECO:0000313" key="2">
    <source>
        <dbReference type="Proteomes" id="UP000183988"/>
    </source>
</evidence>
<reference evidence="1 2" key="1">
    <citation type="submission" date="2016-11" db="EMBL/GenBank/DDBJ databases">
        <authorList>
            <person name="Jaros S."/>
            <person name="Januszkiewicz K."/>
            <person name="Wedrychowicz H."/>
        </authorList>
    </citation>
    <scope>NUCLEOTIDE SEQUENCE [LARGE SCALE GENOMIC DNA]</scope>
    <source>
        <strain evidence="1 2">IBRC-M 10683</strain>
    </source>
</reference>
<gene>
    <name evidence="1" type="ORF">SAMN05216225_101176</name>
</gene>
<dbReference type="EMBL" id="FQVW01000011">
    <property type="protein sequence ID" value="SHF98980.1"/>
    <property type="molecule type" value="Genomic_DNA"/>
</dbReference>
<dbReference type="AlphaFoldDB" id="A0A1M5G579"/>